<keyword evidence="1 5" id="KW-0479">Metal-binding</keyword>
<dbReference type="SUPFAM" id="SSF49493">
    <property type="entry name" value="HSP40/DnaJ peptide-binding domain"/>
    <property type="match status" value="2"/>
</dbReference>
<evidence type="ECO:0000256" key="2">
    <source>
        <dbReference type="ARBA" id="ARBA00022737"/>
    </source>
</evidence>
<dbReference type="Pfam" id="PF00684">
    <property type="entry name" value="DnaJ_CXXCXGXG"/>
    <property type="match status" value="1"/>
</dbReference>
<feature type="domain" description="CR-type" evidence="9">
    <location>
        <begin position="1006"/>
        <end position="1090"/>
    </location>
</feature>
<keyword evidence="4 5" id="KW-0862">Zinc</keyword>
<dbReference type="PROSITE" id="PS00636">
    <property type="entry name" value="DNAJ_1"/>
    <property type="match status" value="1"/>
</dbReference>
<evidence type="ECO:0000313" key="11">
    <source>
        <dbReference type="Proteomes" id="UP001152622"/>
    </source>
</evidence>
<dbReference type="FunFam" id="1.10.287.110:FF:000014">
    <property type="entry name" value="dnaJ homolog subfamily A member 1"/>
    <property type="match status" value="1"/>
</dbReference>
<dbReference type="GO" id="GO:0008270">
    <property type="term" value="F:zinc ion binding"/>
    <property type="evidence" value="ECO:0007669"/>
    <property type="project" value="UniProtKB-KW"/>
</dbReference>
<dbReference type="InterPro" id="IPR002939">
    <property type="entry name" value="DnaJ_C"/>
</dbReference>
<evidence type="ECO:0000256" key="3">
    <source>
        <dbReference type="ARBA" id="ARBA00022771"/>
    </source>
</evidence>
<keyword evidence="3 5" id="KW-0863">Zinc-finger</keyword>
<feature type="chain" id="PRO_5040230682" evidence="7">
    <location>
        <begin position="19"/>
        <end position="1284"/>
    </location>
</feature>
<dbReference type="CDD" id="cd06257">
    <property type="entry name" value="DnaJ"/>
    <property type="match status" value="1"/>
</dbReference>
<dbReference type="SMART" id="SM00271">
    <property type="entry name" value="DnaJ"/>
    <property type="match status" value="1"/>
</dbReference>
<dbReference type="PANTHER" id="PTHR12747:SF0">
    <property type="entry name" value="ELONGATOR COMPLEX PROTEIN 1"/>
    <property type="match status" value="1"/>
</dbReference>
<sequence length="1284" mass="144089">MCVCVCVWLIFAEMGNQSNPTIGPAGFRVIAQTPELKKTYSIEMDNKEEPLALRLLLWLKDDTFLAVGCGERPSQSLLLTLGPSGAHSPEHTLEIRSCVQLEGHVMSMCHSFRTGTVALQLEDGQIQRVLWDSSEPSVVEWRNSSGSTVHFPLPCVQTSLGTIAGEEHLFGLTDRSRFFVGDTEIASNVSSLVVYDTFLLLTTHSHTCRCLSLSTLTVKGLQEALGSDGGQNDETLRKVERGSRIVTVVPQDTRLVLQMPRGNLETIHHRALVLAQVRKWLDSLKFKDAFECMKKLRINLNFIYDHNPKVFLESVQTFLKQINSVNHINLFLTELKEEDTTKTMYPCPSNTPAHATPGCSGKKVDIVCDALRSTMETEDPHKYCLSILTSHVKKTTPELEIALQKVHELRVNPPTADNSVSAEEALKYLLFLVNVNELYEHSLGTYDFDLVLMVAEKSQKDPKEYLPFLNALKKMEPNYQRYTIDKHLKRYKKALNHLSKCGEEHFTECLNLVKDQRLYSEALRLYPSDSPQYKALSCAYAEHLVEQQQAEQAGLLLWRCGETPRALQAFVSCSSWRHALCVAAQIPLPPDQLALLARDLAGKLMELRRCTEAALLLEQYAKDCEEAISALITGASWEETLRLIYLYNRQDIIETNLKPALLEAYSSQSAFLEAQRTLFVRHKTRLAVVRELKEKARLELLDEDAPDCPDAELFSESSSVMTGTNASSKYSHSNSRVSSRSSKNRRKAERKKHSLKEGSPLEDMALLHALTEIVHQVDGLQEEVHSLLKALVLFGFDSQAGKLQQDYGEALHLMEAAIPEIWQEDRLQSHAPITGPNSTANSIMASYQQQRPPSALQQDAEIFIPPKMKTTFLSLAKLCVKVAMVKETGYYDTLGVKPSATAEELKKAYRKLALKYHPDKNPTEGERFKQISQAYEVLSDTQKREVYDRGGEKAIKEGGSGGGGGFTSPMDIFDMFFGGGGRMQRERKGKNMVHTLSVSLEELYNGATRKLSLQKNIICDRCEGRGGRKGAVEVCPCCQGTGVQVQLHQIMGNVVQQVSTLCMACHGQGQRISQKDKCKACGARKILRQKKTLEVHIDKGMKDGQKIVFHGEGDQEPELEPGDVIIVLDQRAHSSFTREGENLIMSMELQLVEALCGFQKPVQTLDNRTLLITSHPGELIKPGSKKCVLNEGMPLHRRPFEKGRLIIVFTVAFPEENFLPLNKLKELERYLPGKAEDQDSESMDDDLYIYADLEDCDSPRERHHLDDMDDADYHSRGAIQCQTS</sequence>
<keyword evidence="7" id="KW-0732">Signal</keyword>
<dbReference type="Gene3D" id="2.10.230.10">
    <property type="entry name" value="Heat shock protein DnaJ, cysteine-rich domain"/>
    <property type="match status" value="1"/>
</dbReference>
<dbReference type="GO" id="GO:0005524">
    <property type="term" value="F:ATP binding"/>
    <property type="evidence" value="ECO:0007669"/>
    <property type="project" value="InterPro"/>
</dbReference>
<dbReference type="Pfam" id="PF23925">
    <property type="entry name" value="A-sol_ELP1"/>
    <property type="match status" value="1"/>
</dbReference>
<reference evidence="10" key="1">
    <citation type="journal article" date="2023" name="Science">
        <title>Genome structures resolve the early diversification of teleost fishes.</title>
        <authorList>
            <person name="Parey E."/>
            <person name="Louis A."/>
            <person name="Montfort J."/>
            <person name="Bouchez O."/>
            <person name="Roques C."/>
            <person name="Iampietro C."/>
            <person name="Lluch J."/>
            <person name="Castinel A."/>
            <person name="Donnadieu C."/>
            <person name="Desvignes T."/>
            <person name="Floi Bucao C."/>
            <person name="Jouanno E."/>
            <person name="Wen M."/>
            <person name="Mejri S."/>
            <person name="Dirks R."/>
            <person name="Jansen H."/>
            <person name="Henkel C."/>
            <person name="Chen W.J."/>
            <person name="Zahm M."/>
            <person name="Cabau C."/>
            <person name="Klopp C."/>
            <person name="Thompson A.W."/>
            <person name="Robinson-Rechavi M."/>
            <person name="Braasch I."/>
            <person name="Lecointre G."/>
            <person name="Bobe J."/>
            <person name="Postlethwait J.H."/>
            <person name="Berthelot C."/>
            <person name="Roest Crollius H."/>
            <person name="Guiguen Y."/>
        </authorList>
    </citation>
    <scope>NUCLEOTIDE SEQUENCE</scope>
    <source>
        <strain evidence="10">WJC10195</strain>
    </source>
</reference>
<dbReference type="Pfam" id="PF00226">
    <property type="entry name" value="DnaJ"/>
    <property type="match status" value="1"/>
</dbReference>
<dbReference type="InterPro" id="IPR036410">
    <property type="entry name" value="HSP_DnaJ_Cys-rich_dom_sf"/>
</dbReference>
<evidence type="ECO:0000259" key="8">
    <source>
        <dbReference type="PROSITE" id="PS50076"/>
    </source>
</evidence>
<dbReference type="InterPro" id="IPR001623">
    <property type="entry name" value="DnaJ_domain"/>
</dbReference>
<keyword evidence="2" id="KW-0677">Repeat</keyword>
<protein>
    <submittedName>
        <fullName evidence="10">Uncharacterized protein</fullName>
    </submittedName>
</protein>
<dbReference type="GO" id="GO:0002926">
    <property type="term" value="P:tRNA wobble base 5-methoxycarbonylmethyl-2-thiouridinylation"/>
    <property type="evidence" value="ECO:0007669"/>
    <property type="project" value="TreeGrafter"/>
</dbReference>
<dbReference type="Pfam" id="PF23797">
    <property type="entry name" value="Beta-prop_ELP1_2nd"/>
    <property type="match status" value="1"/>
</dbReference>
<evidence type="ECO:0000259" key="9">
    <source>
        <dbReference type="PROSITE" id="PS51188"/>
    </source>
</evidence>
<dbReference type="OrthoDB" id="40048at2759"/>
<dbReference type="Pfam" id="PF01556">
    <property type="entry name" value="DnaJ_C"/>
    <property type="match status" value="1"/>
</dbReference>
<evidence type="ECO:0000313" key="10">
    <source>
        <dbReference type="EMBL" id="KAJ8382113.1"/>
    </source>
</evidence>
<feature type="compositionally biased region" description="Basic residues" evidence="6">
    <location>
        <begin position="742"/>
        <end position="754"/>
    </location>
</feature>
<dbReference type="SUPFAM" id="SSF57938">
    <property type="entry name" value="DnaJ/Hsp40 cysteine-rich domain"/>
    <property type="match status" value="1"/>
</dbReference>
<dbReference type="GO" id="GO:0000049">
    <property type="term" value="F:tRNA binding"/>
    <property type="evidence" value="ECO:0007669"/>
    <property type="project" value="TreeGrafter"/>
</dbReference>
<dbReference type="InterPro" id="IPR056166">
    <property type="entry name" value="TPR_ELP1"/>
</dbReference>
<dbReference type="SUPFAM" id="SSF46565">
    <property type="entry name" value="Chaperone J-domain"/>
    <property type="match status" value="1"/>
</dbReference>
<evidence type="ECO:0000256" key="4">
    <source>
        <dbReference type="ARBA" id="ARBA00022833"/>
    </source>
</evidence>
<dbReference type="GO" id="GO:0033588">
    <property type="term" value="C:elongator holoenzyme complex"/>
    <property type="evidence" value="ECO:0007669"/>
    <property type="project" value="InterPro"/>
</dbReference>
<accession>A0A9Q1GEI7</accession>
<name>A0A9Q1GEI7_SYNKA</name>
<evidence type="ECO:0000256" key="5">
    <source>
        <dbReference type="PROSITE-ProRule" id="PRU00546"/>
    </source>
</evidence>
<evidence type="ECO:0000256" key="1">
    <source>
        <dbReference type="ARBA" id="ARBA00022723"/>
    </source>
</evidence>
<dbReference type="Gene3D" id="2.60.260.20">
    <property type="entry name" value="Urease metallochaperone UreE, N-terminal domain"/>
    <property type="match status" value="2"/>
</dbReference>
<dbReference type="InterPro" id="IPR036869">
    <property type="entry name" value="J_dom_sf"/>
</dbReference>
<dbReference type="EMBL" id="JAINUF010000001">
    <property type="protein sequence ID" value="KAJ8382113.1"/>
    <property type="molecule type" value="Genomic_DNA"/>
</dbReference>
<dbReference type="InterPro" id="IPR001305">
    <property type="entry name" value="HSP_DnaJ_Cys-rich_dom"/>
</dbReference>
<dbReference type="GO" id="GO:0006457">
    <property type="term" value="P:protein folding"/>
    <property type="evidence" value="ECO:0007669"/>
    <property type="project" value="InterPro"/>
</dbReference>
<dbReference type="Pfam" id="PF23936">
    <property type="entry name" value="HB_ELP1"/>
    <property type="match status" value="1"/>
</dbReference>
<feature type="compositionally biased region" description="Polar residues" evidence="6">
    <location>
        <begin position="715"/>
        <end position="726"/>
    </location>
</feature>
<evidence type="ECO:0000256" key="6">
    <source>
        <dbReference type="SAM" id="MobiDB-lite"/>
    </source>
</evidence>
<dbReference type="InterPro" id="IPR056165">
    <property type="entry name" value="Beta-prop_ELP1_2nd"/>
</dbReference>
<dbReference type="FunFam" id="2.10.230.10:FF:000001">
    <property type="entry name" value="DnaJ subfamily A member 2"/>
    <property type="match status" value="1"/>
</dbReference>
<dbReference type="GO" id="GO:0009408">
    <property type="term" value="P:response to heat"/>
    <property type="evidence" value="ECO:0007669"/>
    <property type="project" value="InterPro"/>
</dbReference>
<dbReference type="GO" id="GO:0031072">
    <property type="term" value="F:heat shock protein binding"/>
    <property type="evidence" value="ECO:0007669"/>
    <property type="project" value="InterPro"/>
</dbReference>
<dbReference type="InterPro" id="IPR012724">
    <property type="entry name" value="DnaJ"/>
</dbReference>
<dbReference type="Proteomes" id="UP001152622">
    <property type="component" value="Chromosome 1"/>
</dbReference>
<dbReference type="InterPro" id="IPR018253">
    <property type="entry name" value="DnaJ_domain_CS"/>
</dbReference>
<dbReference type="InterPro" id="IPR006849">
    <property type="entry name" value="Elp1"/>
</dbReference>
<keyword evidence="11" id="KW-1185">Reference proteome</keyword>
<feature type="compositionally biased region" description="Basic and acidic residues" evidence="6">
    <location>
        <begin position="1260"/>
        <end position="1275"/>
    </location>
</feature>
<evidence type="ECO:0000256" key="7">
    <source>
        <dbReference type="SAM" id="SignalP"/>
    </source>
</evidence>
<dbReference type="CDD" id="cd10719">
    <property type="entry name" value="DnaJ_zf"/>
    <property type="match status" value="1"/>
</dbReference>
<dbReference type="InterPro" id="IPR008971">
    <property type="entry name" value="HSP40/DnaJ_pept-bd"/>
</dbReference>
<comment type="caution">
    <text evidence="10">The sequence shown here is derived from an EMBL/GenBank/DDBJ whole genome shotgun (WGS) entry which is preliminary data.</text>
</comment>
<dbReference type="GO" id="GO:0005829">
    <property type="term" value="C:cytosol"/>
    <property type="evidence" value="ECO:0007669"/>
    <property type="project" value="TreeGrafter"/>
</dbReference>
<feature type="zinc finger region" description="CR-type" evidence="5">
    <location>
        <begin position="1006"/>
        <end position="1090"/>
    </location>
</feature>
<dbReference type="Pfam" id="PF23878">
    <property type="entry name" value="TPR_ELP1"/>
    <property type="match status" value="1"/>
</dbReference>
<feature type="signal peptide" evidence="7">
    <location>
        <begin position="1"/>
        <end position="18"/>
    </location>
</feature>
<dbReference type="CDD" id="cd10747">
    <property type="entry name" value="DnaJ_C"/>
    <property type="match status" value="1"/>
</dbReference>
<dbReference type="FunFam" id="2.60.260.20:FF:000003">
    <property type="entry name" value="DnaJ subfamily A member 2"/>
    <property type="match status" value="1"/>
</dbReference>
<dbReference type="PROSITE" id="PS51188">
    <property type="entry name" value="ZF_CR"/>
    <property type="match status" value="1"/>
</dbReference>
<dbReference type="GO" id="GO:0051082">
    <property type="term" value="F:unfolded protein binding"/>
    <property type="evidence" value="ECO:0007669"/>
    <property type="project" value="InterPro"/>
</dbReference>
<proteinExistence type="inferred from homology"/>
<feature type="compositionally biased region" description="Low complexity" evidence="6">
    <location>
        <begin position="727"/>
        <end position="741"/>
    </location>
</feature>
<dbReference type="InterPro" id="IPR056169">
    <property type="entry name" value="HB_ELP1"/>
</dbReference>
<organism evidence="10 11">
    <name type="scientific">Synaphobranchus kaupii</name>
    <name type="common">Kaup's arrowtooth eel</name>
    <dbReference type="NCBI Taxonomy" id="118154"/>
    <lineage>
        <taxon>Eukaryota</taxon>
        <taxon>Metazoa</taxon>
        <taxon>Chordata</taxon>
        <taxon>Craniata</taxon>
        <taxon>Vertebrata</taxon>
        <taxon>Euteleostomi</taxon>
        <taxon>Actinopterygii</taxon>
        <taxon>Neopterygii</taxon>
        <taxon>Teleostei</taxon>
        <taxon>Anguilliformes</taxon>
        <taxon>Synaphobranchidae</taxon>
        <taxon>Synaphobranchus</taxon>
    </lineage>
</organism>
<dbReference type="HAMAP" id="MF_01152">
    <property type="entry name" value="DnaJ"/>
    <property type="match status" value="1"/>
</dbReference>
<dbReference type="Gene3D" id="1.10.287.110">
    <property type="entry name" value="DnaJ domain"/>
    <property type="match status" value="1"/>
</dbReference>
<dbReference type="InterPro" id="IPR056167">
    <property type="entry name" value="A-sol_ELP1"/>
</dbReference>
<gene>
    <name evidence="10" type="ORF">SKAU_G00028910</name>
</gene>
<feature type="domain" description="J" evidence="8">
    <location>
        <begin position="889"/>
        <end position="951"/>
    </location>
</feature>
<feature type="region of interest" description="Disordered" evidence="6">
    <location>
        <begin position="1260"/>
        <end position="1284"/>
    </location>
</feature>
<feature type="region of interest" description="Disordered" evidence="6">
    <location>
        <begin position="712"/>
        <end position="758"/>
    </location>
</feature>
<dbReference type="PROSITE" id="PS50076">
    <property type="entry name" value="DNAJ_2"/>
    <property type="match status" value="1"/>
</dbReference>
<dbReference type="PRINTS" id="PR00625">
    <property type="entry name" value="JDOMAIN"/>
</dbReference>
<dbReference type="PANTHER" id="PTHR12747">
    <property type="entry name" value="ELONGATOR COMPLEX PROTEIN 1"/>
    <property type="match status" value="1"/>
</dbReference>